<keyword evidence="4 5" id="KW-0472">Membrane</keyword>
<evidence type="ECO:0000313" key="6">
    <source>
        <dbReference type="EMBL" id="PZQ45529.1"/>
    </source>
</evidence>
<dbReference type="InterPro" id="IPR051598">
    <property type="entry name" value="TSUP/Inactive_protease-like"/>
</dbReference>
<feature type="transmembrane region" description="Helical" evidence="5">
    <location>
        <begin position="242"/>
        <end position="262"/>
    </location>
</feature>
<evidence type="ECO:0000256" key="1">
    <source>
        <dbReference type="ARBA" id="ARBA00004141"/>
    </source>
</evidence>
<evidence type="ECO:0000256" key="5">
    <source>
        <dbReference type="RuleBase" id="RU363041"/>
    </source>
</evidence>
<evidence type="ECO:0000256" key="2">
    <source>
        <dbReference type="ARBA" id="ARBA00022692"/>
    </source>
</evidence>
<keyword evidence="3 5" id="KW-1133">Transmembrane helix</keyword>
<feature type="transmembrane region" description="Helical" evidence="5">
    <location>
        <begin position="112"/>
        <end position="131"/>
    </location>
</feature>
<dbReference type="PANTHER" id="PTHR43701">
    <property type="entry name" value="MEMBRANE TRANSPORTER PROTEIN MJ0441-RELATED"/>
    <property type="match status" value="1"/>
</dbReference>
<dbReference type="GO" id="GO:0005886">
    <property type="term" value="C:plasma membrane"/>
    <property type="evidence" value="ECO:0007669"/>
    <property type="project" value="UniProtKB-SubCell"/>
</dbReference>
<comment type="subcellular location">
    <subcellularLocation>
        <location evidence="5">Cell membrane</location>
        <topology evidence="5">Multi-pass membrane protein</topology>
    </subcellularLocation>
    <subcellularLocation>
        <location evidence="1">Membrane</location>
        <topology evidence="1">Multi-pass membrane protein</topology>
    </subcellularLocation>
</comment>
<feature type="transmembrane region" description="Helical" evidence="5">
    <location>
        <begin position="170"/>
        <end position="200"/>
    </location>
</feature>
<comment type="similarity">
    <text evidence="5">Belongs to the 4-toluene sulfonate uptake permease (TSUP) (TC 2.A.102) family.</text>
</comment>
<keyword evidence="5" id="KW-1003">Cell membrane</keyword>
<evidence type="ECO:0000256" key="4">
    <source>
        <dbReference type="ARBA" id="ARBA00023136"/>
    </source>
</evidence>
<evidence type="ECO:0000256" key="3">
    <source>
        <dbReference type="ARBA" id="ARBA00022989"/>
    </source>
</evidence>
<dbReference type="AlphaFoldDB" id="A0A2W5MZG2"/>
<keyword evidence="2 5" id="KW-0812">Transmembrane</keyword>
<feature type="transmembrane region" description="Helical" evidence="5">
    <location>
        <begin position="80"/>
        <end position="100"/>
    </location>
</feature>
<feature type="transmembrane region" description="Helical" evidence="5">
    <location>
        <begin position="17"/>
        <end position="39"/>
    </location>
</feature>
<gene>
    <name evidence="6" type="ORF">DI551_07105</name>
</gene>
<dbReference type="InterPro" id="IPR002781">
    <property type="entry name" value="TM_pro_TauE-like"/>
</dbReference>
<reference evidence="6 7" key="1">
    <citation type="submission" date="2017-08" db="EMBL/GenBank/DDBJ databases">
        <title>Infants hospitalized years apart are colonized by the same room-sourced microbial strains.</title>
        <authorList>
            <person name="Brooks B."/>
            <person name="Olm M.R."/>
            <person name="Firek B.A."/>
            <person name="Baker R."/>
            <person name="Thomas B.C."/>
            <person name="Morowitz M.J."/>
            <person name="Banfield J.F."/>
        </authorList>
    </citation>
    <scope>NUCLEOTIDE SEQUENCE [LARGE SCALE GENOMIC DNA]</scope>
    <source>
        <strain evidence="6">S2_005_002_R2_29</strain>
    </source>
</reference>
<comment type="caution">
    <text evidence="6">The sequence shown here is derived from an EMBL/GenBank/DDBJ whole genome shotgun (WGS) entry which is preliminary data.</text>
</comment>
<dbReference type="Pfam" id="PF01925">
    <property type="entry name" value="TauE"/>
    <property type="match status" value="1"/>
</dbReference>
<proteinExistence type="inferred from homology"/>
<dbReference type="PANTHER" id="PTHR43701:SF12">
    <property type="entry name" value="MEMBRANE TRANSPORTER PROTEIN YTNM-RELATED"/>
    <property type="match status" value="1"/>
</dbReference>
<evidence type="ECO:0000313" key="7">
    <source>
        <dbReference type="Proteomes" id="UP000249417"/>
    </source>
</evidence>
<dbReference type="EMBL" id="QFQB01000046">
    <property type="protein sequence ID" value="PZQ45529.1"/>
    <property type="molecule type" value="Genomic_DNA"/>
</dbReference>
<dbReference type="Proteomes" id="UP000249417">
    <property type="component" value="Unassembled WGS sequence"/>
</dbReference>
<feature type="transmembrane region" description="Helical" evidence="5">
    <location>
        <begin position="269"/>
        <end position="288"/>
    </location>
</feature>
<organism evidence="6 7">
    <name type="scientific">Micavibrio aeruginosavorus</name>
    <dbReference type="NCBI Taxonomy" id="349221"/>
    <lineage>
        <taxon>Bacteria</taxon>
        <taxon>Pseudomonadati</taxon>
        <taxon>Bdellovibrionota</taxon>
        <taxon>Bdellovibrionia</taxon>
        <taxon>Bdellovibrionales</taxon>
        <taxon>Pseudobdellovibrionaceae</taxon>
        <taxon>Micavibrio</taxon>
    </lineage>
</organism>
<name>A0A2W5MZG2_9BACT</name>
<accession>A0A2W5MZG2</accession>
<feature type="transmembrane region" description="Helical" evidence="5">
    <location>
        <begin position="212"/>
        <end position="236"/>
    </location>
</feature>
<protein>
    <recommendedName>
        <fullName evidence="5">Probable membrane transporter protein</fullName>
    </recommendedName>
</protein>
<sequence length="304" mass="32214">MQVYLPIAEMSVPAESLALLGIAVGFLSGLFGVGGGFLATPFLLFMGIPPAVAVGTQANQLIATSVTAVLGHWRRGNVDIHLGSIMLVGGMVGSVAGIFLFRMLQHFGQIDLFIAVSYVLLLGSIGVMMLIESVMAVLNRAKVTEDVQSVAQRPFFRNLPYKTRFMKSRLYISSLLPIGVGFLGGLMISVLGIGGGFVMVPAMIYILGMPSLLVAGTSLFQIIFISSFACILHAVANGTVDVMLALIMTAGGVVGAQVGVRLARRVKGAPARVALALIIVGVCIRMLFELFVQPVDIFTLDIRK</sequence>